<dbReference type="SUPFAM" id="SSF81653">
    <property type="entry name" value="Calcium ATPase, transduction domain A"/>
    <property type="match status" value="1"/>
</dbReference>
<feature type="transmembrane region" description="Helical" evidence="10">
    <location>
        <begin position="307"/>
        <end position="329"/>
    </location>
</feature>
<gene>
    <name evidence="12" type="ORF">ACOF00016_LOCUS5089</name>
</gene>
<dbReference type="NCBIfam" id="TIGR01494">
    <property type="entry name" value="ATPase_P-type"/>
    <property type="match status" value="1"/>
</dbReference>
<dbReference type="EMBL" id="HBIM01005982">
    <property type="protein sequence ID" value="CAE0407262.1"/>
    <property type="molecule type" value="Transcribed_RNA"/>
</dbReference>
<dbReference type="GO" id="GO:0005524">
    <property type="term" value="F:ATP binding"/>
    <property type="evidence" value="ECO:0007669"/>
    <property type="project" value="UniProtKB-UniRule"/>
</dbReference>
<dbReference type="PRINTS" id="PR00119">
    <property type="entry name" value="CATATPASE"/>
</dbReference>
<organism evidence="12">
    <name type="scientific">Amphora coffeiformis</name>
    <dbReference type="NCBI Taxonomy" id="265554"/>
    <lineage>
        <taxon>Eukaryota</taxon>
        <taxon>Sar</taxon>
        <taxon>Stramenopiles</taxon>
        <taxon>Ochrophyta</taxon>
        <taxon>Bacillariophyta</taxon>
        <taxon>Bacillariophyceae</taxon>
        <taxon>Bacillariophycidae</taxon>
        <taxon>Thalassiophysales</taxon>
        <taxon>Catenulaceae</taxon>
        <taxon>Amphora</taxon>
    </lineage>
</organism>
<sequence>MILMCLLSTGVQFGTGRRFYKAAYKAWPTMGMDCLIVLGTTASYVYSVVVLIMRMATHMPTSDDNNNDNNSQVTLEPTFMTSVMLLTFVSMGKWLEAMAKGNTVAAIQSLMELQPAMARKCTLGESSDNTDNNVVDLGSLPTQDVPTAEIVPGDYVKVLPGERLPADGLLVAMSSASPSSLKVPPAQAFLDESSFSGEPFPVSKGVGDFVLGGTVNQQTVLVVQVTAAGSDSVLAQIVHLVEDAQRHKAPIQVYADRVAAVFAPLVITMATVTFVFWLLVSSSSSSTSSSSPTDNNSQHHESMEERVFVALMTAISVVVVACPCALGLATPCAVLVGTGVGAAHGLLIKGGDVLEKMQSVNTVVFDKTGTITSGKATLATVQTLVAPEDHEIYQNLPVESNRLVLWLACVAEINSEHPIGKAIVNAGKAVWKDDILQAQKGVSLQGFLAEPGHGVECVLHSPSWGTFGVRVGKRDWVKEPLTESTGLDDPTGDDDVDAMRRRGEISVYVSIWNAKTDRIRRVVGLVGVSDPIKPEAESTVNALRQLGMDVWMCTGDSSVTAQAVAAKVGIPADRVFSGMTPAGKGDMVADLQLRTVPRPHRTLFNFRKPPNRTVAMVADGVNDAVALAKADVGFAIGAGTQVAVEAADVVLVKSDLHDVVVALHLSSVVFRRIVFNLCCAMVYNVCALPFAAGMLTPFTDVRLPPAAAGFMMAVSSVSVVTSSLLLKTYRKPCISEDGKLATRRFLPVSLSGRHTMTKHASSKYTGVPTNAPSEFELV</sequence>
<name>A0A7S3L568_9STRA</name>
<dbReference type="PANTHER" id="PTHR43520">
    <property type="entry name" value="ATP7, ISOFORM B"/>
    <property type="match status" value="1"/>
</dbReference>
<evidence type="ECO:0000313" key="12">
    <source>
        <dbReference type="EMBL" id="CAE0407262.1"/>
    </source>
</evidence>
<keyword evidence="7" id="KW-1278">Translocase</keyword>
<dbReference type="GO" id="GO:0016020">
    <property type="term" value="C:membrane"/>
    <property type="evidence" value="ECO:0007669"/>
    <property type="project" value="UniProtKB-SubCell"/>
</dbReference>
<accession>A0A7S3L568</accession>
<dbReference type="InterPro" id="IPR023299">
    <property type="entry name" value="ATPase_P-typ_cyto_dom_N"/>
</dbReference>
<feature type="domain" description="P-type ATPase A" evidence="11">
    <location>
        <begin position="142"/>
        <end position="242"/>
    </location>
</feature>
<evidence type="ECO:0000256" key="5">
    <source>
        <dbReference type="ARBA" id="ARBA00022741"/>
    </source>
</evidence>
<dbReference type="InterPro" id="IPR027256">
    <property type="entry name" value="P-typ_ATPase_IB"/>
</dbReference>
<dbReference type="Gene3D" id="3.40.1110.10">
    <property type="entry name" value="Calcium-transporting ATPase, cytoplasmic domain N"/>
    <property type="match status" value="1"/>
</dbReference>
<evidence type="ECO:0000259" key="11">
    <source>
        <dbReference type="Pfam" id="PF00122"/>
    </source>
</evidence>
<feature type="transmembrane region" description="Helical" evidence="10">
    <location>
        <begin position="673"/>
        <end position="695"/>
    </location>
</feature>
<evidence type="ECO:0000256" key="7">
    <source>
        <dbReference type="ARBA" id="ARBA00022967"/>
    </source>
</evidence>
<dbReference type="Gene3D" id="2.70.150.10">
    <property type="entry name" value="Calcium-transporting ATPase, cytoplasmic transduction domain A"/>
    <property type="match status" value="1"/>
</dbReference>
<dbReference type="GO" id="GO:0005507">
    <property type="term" value="F:copper ion binding"/>
    <property type="evidence" value="ECO:0007669"/>
    <property type="project" value="TreeGrafter"/>
</dbReference>
<dbReference type="SFLD" id="SFLDG00002">
    <property type="entry name" value="C1.7:_P-type_atpase_like"/>
    <property type="match status" value="1"/>
</dbReference>
<keyword evidence="3 10" id="KW-0812">Transmembrane</keyword>
<dbReference type="InterPro" id="IPR036412">
    <property type="entry name" value="HAD-like_sf"/>
</dbReference>
<evidence type="ECO:0000256" key="4">
    <source>
        <dbReference type="ARBA" id="ARBA00022723"/>
    </source>
</evidence>
<evidence type="ECO:0000256" key="2">
    <source>
        <dbReference type="ARBA" id="ARBA00006024"/>
    </source>
</evidence>
<evidence type="ECO:0000256" key="1">
    <source>
        <dbReference type="ARBA" id="ARBA00004127"/>
    </source>
</evidence>
<keyword evidence="4 10" id="KW-0479">Metal-binding</keyword>
<dbReference type="InterPro" id="IPR023214">
    <property type="entry name" value="HAD_sf"/>
</dbReference>
<comment type="similarity">
    <text evidence="2 10">Belongs to the cation transport ATPase (P-type) (TC 3.A.3) family. Type IB subfamily.</text>
</comment>
<feature type="transmembrane region" description="Helical" evidence="10">
    <location>
        <begin position="258"/>
        <end position="280"/>
    </location>
</feature>
<comment type="subcellular location">
    <subcellularLocation>
        <location evidence="1">Endomembrane system</location>
        <topology evidence="1">Multi-pass membrane protein</topology>
    </subcellularLocation>
    <subcellularLocation>
        <location evidence="10">Membrane</location>
    </subcellularLocation>
</comment>
<dbReference type="AlphaFoldDB" id="A0A7S3L568"/>
<keyword evidence="9 10" id="KW-0472">Membrane</keyword>
<dbReference type="InterPro" id="IPR059000">
    <property type="entry name" value="ATPase_P-type_domA"/>
</dbReference>
<keyword evidence="6 10" id="KW-0067">ATP-binding</keyword>
<dbReference type="NCBIfam" id="TIGR01525">
    <property type="entry name" value="ATPase-IB_hvy"/>
    <property type="match status" value="1"/>
</dbReference>
<dbReference type="Gene3D" id="3.40.50.1000">
    <property type="entry name" value="HAD superfamily/HAD-like"/>
    <property type="match status" value="1"/>
</dbReference>
<dbReference type="SFLD" id="SFLDF00027">
    <property type="entry name" value="p-type_atpase"/>
    <property type="match status" value="1"/>
</dbReference>
<evidence type="ECO:0000256" key="3">
    <source>
        <dbReference type="ARBA" id="ARBA00022692"/>
    </source>
</evidence>
<dbReference type="InterPro" id="IPR044492">
    <property type="entry name" value="P_typ_ATPase_HD_dom"/>
</dbReference>
<dbReference type="PANTHER" id="PTHR43520:SF8">
    <property type="entry name" value="P-TYPE CU(+) TRANSPORTER"/>
    <property type="match status" value="1"/>
</dbReference>
<evidence type="ECO:0000256" key="9">
    <source>
        <dbReference type="ARBA" id="ARBA00023136"/>
    </source>
</evidence>
<dbReference type="PROSITE" id="PS00154">
    <property type="entry name" value="ATPASE_E1_E2"/>
    <property type="match status" value="1"/>
</dbReference>
<evidence type="ECO:0000256" key="10">
    <source>
        <dbReference type="RuleBase" id="RU362081"/>
    </source>
</evidence>
<keyword evidence="8 10" id="KW-1133">Transmembrane helix</keyword>
<evidence type="ECO:0000256" key="6">
    <source>
        <dbReference type="ARBA" id="ARBA00022840"/>
    </source>
</evidence>
<dbReference type="GO" id="GO:0043682">
    <property type="term" value="F:P-type divalent copper transporter activity"/>
    <property type="evidence" value="ECO:0007669"/>
    <property type="project" value="TreeGrafter"/>
</dbReference>
<dbReference type="SFLD" id="SFLDS00003">
    <property type="entry name" value="Haloacid_Dehalogenase"/>
    <property type="match status" value="1"/>
</dbReference>
<dbReference type="SUPFAM" id="SSF56784">
    <property type="entry name" value="HAD-like"/>
    <property type="match status" value="1"/>
</dbReference>
<reference evidence="12" key="1">
    <citation type="submission" date="2021-01" db="EMBL/GenBank/DDBJ databases">
        <authorList>
            <person name="Corre E."/>
            <person name="Pelletier E."/>
            <person name="Niang G."/>
            <person name="Scheremetjew M."/>
            <person name="Finn R."/>
            <person name="Kale V."/>
            <person name="Holt S."/>
            <person name="Cochrane G."/>
            <person name="Meng A."/>
            <person name="Brown T."/>
            <person name="Cohen L."/>
        </authorList>
    </citation>
    <scope>NUCLEOTIDE SEQUENCE</scope>
    <source>
        <strain evidence="12">CCMP127</strain>
    </source>
</reference>
<dbReference type="InterPro" id="IPR001757">
    <property type="entry name" value="P_typ_ATPase"/>
</dbReference>
<protein>
    <recommendedName>
        <fullName evidence="11">P-type ATPase A domain-containing protein</fullName>
    </recommendedName>
</protein>
<dbReference type="PRINTS" id="PR00120">
    <property type="entry name" value="HATPASE"/>
</dbReference>
<dbReference type="InterPro" id="IPR023298">
    <property type="entry name" value="ATPase_P-typ_TM_dom_sf"/>
</dbReference>
<dbReference type="InterPro" id="IPR008250">
    <property type="entry name" value="ATPase_P-typ_transduc_dom_A_sf"/>
</dbReference>
<keyword evidence="5 10" id="KW-0547">Nucleotide-binding</keyword>
<dbReference type="GO" id="GO:0055070">
    <property type="term" value="P:copper ion homeostasis"/>
    <property type="evidence" value="ECO:0007669"/>
    <property type="project" value="TreeGrafter"/>
</dbReference>
<dbReference type="SUPFAM" id="SSF81665">
    <property type="entry name" value="Calcium ATPase, transmembrane domain M"/>
    <property type="match status" value="1"/>
</dbReference>
<dbReference type="GO" id="GO:0012505">
    <property type="term" value="C:endomembrane system"/>
    <property type="evidence" value="ECO:0007669"/>
    <property type="project" value="UniProtKB-SubCell"/>
</dbReference>
<dbReference type="InterPro" id="IPR018303">
    <property type="entry name" value="ATPase_P-typ_P_site"/>
</dbReference>
<dbReference type="GO" id="GO:0016887">
    <property type="term" value="F:ATP hydrolysis activity"/>
    <property type="evidence" value="ECO:0007669"/>
    <property type="project" value="InterPro"/>
</dbReference>
<feature type="transmembrane region" description="Helical" evidence="10">
    <location>
        <begin position="34"/>
        <end position="57"/>
    </location>
</feature>
<feature type="transmembrane region" description="Helical" evidence="10">
    <location>
        <begin position="707"/>
        <end position="726"/>
    </location>
</feature>
<evidence type="ECO:0000256" key="8">
    <source>
        <dbReference type="ARBA" id="ARBA00022989"/>
    </source>
</evidence>
<dbReference type="Pfam" id="PF00702">
    <property type="entry name" value="Hydrolase"/>
    <property type="match status" value="1"/>
</dbReference>
<proteinExistence type="inferred from homology"/>
<dbReference type="Pfam" id="PF00122">
    <property type="entry name" value="E1-E2_ATPase"/>
    <property type="match status" value="1"/>
</dbReference>